<keyword evidence="3" id="KW-1185">Reference proteome</keyword>
<dbReference type="EMBL" id="JAHSPG010000002">
    <property type="protein sequence ID" value="MBV4356360.1"/>
    <property type="molecule type" value="Genomic_DNA"/>
</dbReference>
<evidence type="ECO:0000256" key="1">
    <source>
        <dbReference type="SAM" id="MobiDB-lite"/>
    </source>
</evidence>
<feature type="compositionally biased region" description="Polar residues" evidence="1">
    <location>
        <begin position="63"/>
        <end position="75"/>
    </location>
</feature>
<dbReference type="RefSeq" id="WP_217789916.1">
    <property type="nucleotide sequence ID" value="NZ_JAHSPG010000002.1"/>
</dbReference>
<proteinExistence type="predicted"/>
<evidence type="ECO:0000313" key="3">
    <source>
        <dbReference type="Proteomes" id="UP000812270"/>
    </source>
</evidence>
<evidence type="ECO:0000313" key="2">
    <source>
        <dbReference type="EMBL" id="MBV4356360.1"/>
    </source>
</evidence>
<name>A0A9E2S9E6_9BACT</name>
<dbReference type="Proteomes" id="UP000812270">
    <property type="component" value="Unassembled WGS sequence"/>
</dbReference>
<reference evidence="2" key="1">
    <citation type="submission" date="2021-06" db="EMBL/GenBank/DDBJ databases">
        <authorList>
            <person name="Huq M.A."/>
        </authorList>
    </citation>
    <scope>NUCLEOTIDE SEQUENCE</scope>
    <source>
        <strain evidence="2">MAH-26</strain>
    </source>
</reference>
<organism evidence="2 3">
    <name type="scientific">Pinibacter aurantiacus</name>
    <dbReference type="NCBI Taxonomy" id="2851599"/>
    <lineage>
        <taxon>Bacteria</taxon>
        <taxon>Pseudomonadati</taxon>
        <taxon>Bacteroidota</taxon>
        <taxon>Chitinophagia</taxon>
        <taxon>Chitinophagales</taxon>
        <taxon>Chitinophagaceae</taxon>
        <taxon>Pinibacter</taxon>
    </lineage>
</organism>
<feature type="region of interest" description="Disordered" evidence="1">
    <location>
        <begin position="42"/>
        <end position="75"/>
    </location>
</feature>
<sequence>MYDARHSTSSARLVALQDHSIVSDDKAAKGNRVELRGYKPRRANDNQQIIKKQTPNKNEKNNPHSFRNCCNSGSI</sequence>
<dbReference type="AlphaFoldDB" id="A0A9E2S9E6"/>
<accession>A0A9E2S9E6</accession>
<comment type="caution">
    <text evidence="2">The sequence shown here is derived from an EMBL/GenBank/DDBJ whole genome shotgun (WGS) entry which is preliminary data.</text>
</comment>
<feature type="compositionally biased region" description="Polar residues" evidence="1">
    <location>
        <begin position="45"/>
        <end position="56"/>
    </location>
</feature>
<protein>
    <submittedName>
        <fullName evidence="2">Uncharacterized protein</fullName>
    </submittedName>
</protein>
<gene>
    <name evidence="2" type="ORF">KTO63_04310</name>
</gene>